<dbReference type="Pfam" id="PF03559">
    <property type="entry name" value="Hexose_dehydrat"/>
    <property type="match status" value="2"/>
</dbReference>
<accession>A0A7W9NLI2</accession>
<dbReference type="InterPro" id="IPR005212">
    <property type="entry name" value="EvaA-like"/>
</dbReference>
<evidence type="ECO:0000259" key="1">
    <source>
        <dbReference type="Pfam" id="PF03559"/>
    </source>
</evidence>
<feature type="domain" description="dTDP-4-dehydro-6-deoxy-alpha-D-glucopyranose 2,3-dehydratase" evidence="1">
    <location>
        <begin position="33"/>
        <end position="235"/>
    </location>
</feature>
<keyword evidence="3" id="KW-1185">Reference proteome</keyword>
<dbReference type="EMBL" id="JACHIR010000002">
    <property type="protein sequence ID" value="MBB5896799.1"/>
    <property type="molecule type" value="Genomic_DNA"/>
</dbReference>
<sequence>MSGVTLLRHLDAGLPARVAESQQAVDGVATSNAEFHEWFTERQAQQRQDVRRVDLDALAGWSFDPRTGDLRHHTGKFFSVEGVRVHSDFGPVTAWSQPMINQPEIGILGIALREIGGVLHCLMQAKSEPGNVNGVQLSPTVQATRSNYTRVHRGAAVPYLEHFREPDPRRVFADVLQSEQGAWFYRKRNRNMVVELEDRVDAGPDFRWLTLGQLQALLRVDNLVNMDARTVLSCMPFGTADDARGALHTQPEILSWITRQQAEHEITIERIPLDDVEDWSRTPRAISHRAGRYFSVIGVDVSSNSREVAAWSQPLLAPHGIGVVAFLVRRFDGVLHALVQARVEPGFVDVVELAPTVQCTPENYEHLGSAGAPPFLDVVLGASPDRLLFDVELSEEGGRFFHARSRYVVIDVGDEIPVSTRPDYRWMTLPQLTGLLQHSHYVNVQARTLVSALRGLS</sequence>
<dbReference type="GO" id="GO:0016829">
    <property type="term" value="F:lyase activity"/>
    <property type="evidence" value="ECO:0007669"/>
    <property type="project" value="UniProtKB-KW"/>
</dbReference>
<organism evidence="2 3">
    <name type="scientific">Kutzneria kofuensis</name>
    <dbReference type="NCBI Taxonomy" id="103725"/>
    <lineage>
        <taxon>Bacteria</taxon>
        <taxon>Bacillati</taxon>
        <taxon>Actinomycetota</taxon>
        <taxon>Actinomycetes</taxon>
        <taxon>Pseudonocardiales</taxon>
        <taxon>Pseudonocardiaceae</taxon>
        <taxon>Kutzneria</taxon>
    </lineage>
</organism>
<dbReference type="Proteomes" id="UP000585638">
    <property type="component" value="Unassembled WGS sequence"/>
</dbReference>
<evidence type="ECO:0000313" key="2">
    <source>
        <dbReference type="EMBL" id="MBB5896799.1"/>
    </source>
</evidence>
<dbReference type="AlphaFoldDB" id="A0A7W9NLI2"/>
<keyword evidence="2" id="KW-0456">Lyase</keyword>
<gene>
    <name evidence="2" type="ORF">BJ998_008058</name>
</gene>
<dbReference type="Gene3D" id="3.90.79.40">
    <property type="entry name" value="EvaA sugar 2,3-dehydratase subunit"/>
    <property type="match status" value="2"/>
</dbReference>
<comment type="caution">
    <text evidence="2">The sequence shown here is derived from an EMBL/GenBank/DDBJ whole genome shotgun (WGS) entry which is preliminary data.</text>
</comment>
<feature type="domain" description="dTDP-4-dehydro-6-deoxy-alpha-D-glucopyranose 2,3-dehydratase" evidence="1">
    <location>
        <begin position="252"/>
        <end position="453"/>
    </location>
</feature>
<evidence type="ECO:0000313" key="3">
    <source>
        <dbReference type="Proteomes" id="UP000585638"/>
    </source>
</evidence>
<dbReference type="EC" id="4.2.1.159" evidence="2"/>
<dbReference type="RefSeq" id="WP_184869305.1">
    <property type="nucleotide sequence ID" value="NZ_BAAAWY010000004.1"/>
</dbReference>
<protein>
    <submittedName>
        <fullName evidence="2">Oxidase EvaA</fullName>
        <ecNumber evidence="2">4.2.1.159</ecNumber>
    </submittedName>
</protein>
<proteinExistence type="predicted"/>
<name>A0A7W9NLI2_9PSEU</name>
<reference evidence="2 3" key="1">
    <citation type="submission" date="2020-08" db="EMBL/GenBank/DDBJ databases">
        <title>Sequencing the genomes of 1000 actinobacteria strains.</title>
        <authorList>
            <person name="Klenk H.-P."/>
        </authorList>
    </citation>
    <scope>NUCLEOTIDE SEQUENCE [LARGE SCALE GENOMIC DNA]</scope>
    <source>
        <strain evidence="2 3">DSM 43851</strain>
    </source>
</reference>
<dbReference type="InterPro" id="IPR038153">
    <property type="entry name" value="EvaA-like_sf"/>
</dbReference>